<evidence type="ECO:0000256" key="10">
    <source>
        <dbReference type="SAM" id="Phobius"/>
    </source>
</evidence>
<feature type="transmembrane region" description="Helical" evidence="10">
    <location>
        <begin position="520"/>
        <end position="537"/>
    </location>
</feature>
<feature type="transmembrane region" description="Helical" evidence="10">
    <location>
        <begin position="853"/>
        <end position="872"/>
    </location>
</feature>
<dbReference type="EMBL" id="VVIM01000010">
    <property type="protein sequence ID" value="KAB0792242.1"/>
    <property type="molecule type" value="Genomic_DNA"/>
</dbReference>
<feature type="transmembrane region" description="Helical" evidence="10">
    <location>
        <begin position="12"/>
        <end position="33"/>
    </location>
</feature>
<name>A0A5N4A4L0_PHOPY</name>
<feature type="transmembrane region" description="Helical" evidence="10">
    <location>
        <begin position="749"/>
        <end position="771"/>
    </location>
</feature>
<evidence type="ECO:0000256" key="4">
    <source>
        <dbReference type="ARBA" id="ARBA00022597"/>
    </source>
</evidence>
<protein>
    <recommendedName>
        <fullName evidence="11">Major facilitator superfamily (MFS) profile domain-containing protein</fullName>
    </recommendedName>
</protein>
<comment type="similarity">
    <text evidence="9">Belongs to the major facilitator superfamily. Sugar transporter (TC 2.A.1.1) family. Trehalose transporter subfamily.</text>
</comment>
<feature type="transmembrane region" description="Helical" evidence="10">
    <location>
        <begin position="577"/>
        <end position="598"/>
    </location>
</feature>
<dbReference type="PROSITE" id="PS50850">
    <property type="entry name" value="MFS"/>
    <property type="match status" value="2"/>
</dbReference>
<feature type="transmembrane region" description="Helical" evidence="10">
    <location>
        <begin position="725"/>
        <end position="742"/>
    </location>
</feature>
<keyword evidence="5 10" id="KW-0812">Transmembrane</keyword>
<evidence type="ECO:0000259" key="11">
    <source>
        <dbReference type="PROSITE" id="PS50850"/>
    </source>
</evidence>
<dbReference type="InterPro" id="IPR050549">
    <property type="entry name" value="MFS_Trehalose_Transporter"/>
</dbReference>
<organism evidence="12 13">
    <name type="scientific">Photinus pyralis</name>
    <name type="common">Common eastern firefly</name>
    <name type="synonym">Lampyris pyralis</name>
    <dbReference type="NCBI Taxonomy" id="7054"/>
    <lineage>
        <taxon>Eukaryota</taxon>
        <taxon>Metazoa</taxon>
        <taxon>Ecdysozoa</taxon>
        <taxon>Arthropoda</taxon>
        <taxon>Hexapoda</taxon>
        <taxon>Insecta</taxon>
        <taxon>Pterygota</taxon>
        <taxon>Neoptera</taxon>
        <taxon>Endopterygota</taxon>
        <taxon>Coleoptera</taxon>
        <taxon>Polyphaga</taxon>
        <taxon>Elateriformia</taxon>
        <taxon>Elateroidea</taxon>
        <taxon>Lampyridae</taxon>
        <taxon>Lampyrinae</taxon>
        <taxon>Photinus</taxon>
    </lineage>
</organism>
<accession>A0A5N4A4L0</accession>
<dbReference type="PANTHER" id="PTHR48021">
    <property type="match status" value="1"/>
</dbReference>
<evidence type="ECO:0000256" key="5">
    <source>
        <dbReference type="ARBA" id="ARBA00022692"/>
    </source>
</evidence>
<keyword evidence="4" id="KW-0762">Sugar transport</keyword>
<feature type="domain" description="Major facilitator superfamily (MFS) profile" evidence="11">
    <location>
        <begin position="12"/>
        <end position="441"/>
    </location>
</feature>
<evidence type="ECO:0000256" key="7">
    <source>
        <dbReference type="ARBA" id="ARBA00023136"/>
    </source>
</evidence>
<feature type="transmembrane region" description="Helical" evidence="10">
    <location>
        <begin position="821"/>
        <end position="841"/>
    </location>
</feature>
<comment type="subcellular location">
    <subcellularLocation>
        <location evidence="1">Cell membrane</location>
        <topology evidence="1">Multi-pass membrane protein</topology>
    </subcellularLocation>
</comment>
<dbReference type="FunFam" id="1.20.1250.20:FF:000055">
    <property type="entry name" value="Facilitated trehalose transporter Tret1-2 homolog"/>
    <property type="match status" value="1"/>
</dbReference>
<dbReference type="AlphaFoldDB" id="A0A5N4A4L0"/>
<feature type="domain" description="Major facilitator superfamily (MFS) profile" evidence="11">
    <location>
        <begin position="450"/>
        <end position="876"/>
    </location>
</feature>
<feature type="transmembrane region" description="Helical" evidence="10">
    <location>
        <begin position="57"/>
        <end position="77"/>
    </location>
</feature>
<dbReference type="PANTHER" id="PTHR48021:SF46">
    <property type="entry name" value="MAJOR FACILITATOR SUPERFAMILY (MFS) PROFILE DOMAIN-CONTAINING PROTEIN"/>
    <property type="match status" value="1"/>
</dbReference>
<evidence type="ECO:0000313" key="12">
    <source>
        <dbReference type="EMBL" id="KAB0792242.1"/>
    </source>
</evidence>
<sequence>MKLSTGKGLPTVQYLAAFTGTLNVMCSGMHYGWSSPSLPKLLQDDSPIPMTNEQSSWVVVTFLLGTFLGANLSAVILDRFGRKAAILFTSVPYLTSWTLIAFAHSATILMVARFIAGVGDGVVYCASPMYLGEISDPRIRGCLGAGISVMSIAGMLLMNIFGSYLSVPMAAMVASSVPILLLLTFTWMPESPYYLIMQKKTEQAKRNLMILKGERDVDQELNRLVKAVEEQNLGKTTFWDLFTVKSNRKGLLIVMGARAAQQFTGSTAITFYAQTIFAEAGAAISPSAASILYFTIHMIVVGLSSVIVDKAGRRPLMIISVIGSGIALLIEGCFFYVQNQTTIDTANFAFIPIATLVVFTITFSIGMQPIPMLLVGEVFPTNVKAIALTVCCNYFVAVTTVVSKFFQYAKDAYGLHVPFFAFTISCGLSFLFIVFYIPETKGKTLEEIQEELKGTLSIVSSGMHYGWTSPSLPQLEHANSSLPVTKEEGSWMAVTPLAGATVGAILSGFVLDVIGRKRGVLLTALPFFGSWLMVAYAKSVAVLLAARFVAGIADGCAFCSVPMYLGEIADAKIRGLLVSSCSIMWIFGMLLINIIGAYTSIKVAALISSVFPVVLAATFVWMPESPYYLIIKGRLDEARRSLRIFKGVYEVDDELARLSVAVKMQNSNTGKFLDLFTVSSNRKAVFVIMGMRGFQQCSGVLAITFYAKSIFQSASSDLSSSTSAIIYFAAQLIVASTSTLIMDRTGRRPLLIVSSIGAAFALLIEGLYFYLKTHHPVLKNSPYSYISVAALIGYIVLFGIGMQTIPILLLGELFPTNVKAFALGLADIYFSIVATIVSKFFQVMRDNYGMHVPFFAFTGCCALGALFVIFFVPETKGKTLEEIHEEFKGEEQHKDTFKYFPEE</sequence>
<evidence type="ECO:0000256" key="1">
    <source>
        <dbReference type="ARBA" id="ARBA00004651"/>
    </source>
</evidence>
<dbReference type="CDD" id="cd17358">
    <property type="entry name" value="MFS_GLUT6_8_Class3_like"/>
    <property type="match status" value="1"/>
</dbReference>
<feature type="transmembrane region" description="Helical" evidence="10">
    <location>
        <begin position="783"/>
        <end position="809"/>
    </location>
</feature>
<evidence type="ECO:0000313" key="13">
    <source>
        <dbReference type="Proteomes" id="UP000327044"/>
    </source>
</evidence>
<dbReference type="InterPro" id="IPR020846">
    <property type="entry name" value="MFS_dom"/>
</dbReference>
<dbReference type="PROSITE" id="PS00216">
    <property type="entry name" value="SUGAR_TRANSPORT_1"/>
    <property type="match status" value="3"/>
</dbReference>
<feature type="transmembrane region" description="Helical" evidence="10">
    <location>
        <begin position="314"/>
        <end position="336"/>
    </location>
</feature>
<dbReference type="InterPro" id="IPR036259">
    <property type="entry name" value="MFS_trans_sf"/>
</dbReference>
<dbReference type="FunFam" id="1.20.1250.20:FF:000218">
    <property type="entry name" value="facilitated trehalose transporter Tret1"/>
    <property type="match status" value="1"/>
</dbReference>
<gene>
    <name evidence="12" type="ORF">PPYR_14201</name>
</gene>
<keyword evidence="2" id="KW-0813">Transport</keyword>
<reference evidence="12 13" key="1">
    <citation type="journal article" date="2018" name="Elife">
        <title>Firefly genomes illuminate parallel origins of bioluminescence in beetles.</title>
        <authorList>
            <person name="Fallon T.R."/>
            <person name="Lower S.E."/>
            <person name="Chang C.H."/>
            <person name="Bessho-Uehara M."/>
            <person name="Martin G.J."/>
            <person name="Bewick A.J."/>
            <person name="Behringer M."/>
            <person name="Debat H.J."/>
            <person name="Wong I."/>
            <person name="Day J.C."/>
            <person name="Suvorov A."/>
            <person name="Silva C.J."/>
            <person name="Stanger-Hall K.F."/>
            <person name="Hall D.W."/>
            <person name="Schmitz R.J."/>
            <person name="Nelson D.R."/>
            <person name="Lewis S.M."/>
            <person name="Shigenobu S."/>
            <person name="Bybee S.M."/>
            <person name="Larracuente A.M."/>
            <person name="Oba Y."/>
            <person name="Weng J.K."/>
        </authorList>
    </citation>
    <scope>NUCLEOTIDE SEQUENCE [LARGE SCALE GENOMIC DNA]</scope>
    <source>
        <strain evidence="12">1611_PpyrPB1</strain>
        <tissue evidence="12">Whole body</tissue>
    </source>
</reference>
<feature type="transmembrane region" description="Helical" evidence="10">
    <location>
        <begin position="167"/>
        <end position="188"/>
    </location>
</feature>
<dbReference type="SUPFAM" id="SSF103473">
    <property type="entry name" value="MFS general substrate transporter"/>
    <property type="match status" value="2"/>
</dbReference>
<dbReference type="InterPro" id="IPR005829">
    <property type="entry name" value="Sugar_transporter_CS"/>
</dbReference>
<feature type="transmembrane region" description="Helical" evidence="10">
    <location>
        <begin position="491"/>
        <end position="513"/>
    </location>
</feature>
<keyword evidence="6 10" id="KW-1133">Transmembrane helix</keyword>
<proteinExistence type="inferred from homology"/>
<dbReference type="PROSITE" id="PS00217">
    <property type="entry name" value="SUGAR_TRANSPORT_2"/>
    <property type="match status" value="2"/>
</dbReference>
<keyword evidence="3" id="KW-1003">Cell membrane</keyword>
<dbReference type="InterPro" id="IPR044775">
    <property type="entry name" value="MFS_ERD6/Tret1-like"/>
</dbReference>
<keyword evidence="7 10" id="KW-0472">Membrane</keyword>
<comment type="caution">
    <text evidence="12">The sequence shown here is derived from an EMBL/GenBank/DDBJ whole genome shotgun (WGS) entry which is preliminary data.</text>
</comment>
<feature type="transmembrane region" description="Helical" evidence="10">
    <location>
        <begin position="385"/>
        <end position="406"/>
    </location>
</feature>
<dbReference type="PRINTS" id="PR00171">
    <property type="entry name" value="SUGRTRNSPORT"/>
</dbReference>
<dbReference type="GO" id="GO:0051119">
    <property type="term" value="F:sugar transmembrane transporter activity"/>
    <property type="evidence" value="ECO:0007669"/>
    <property type="project" value="InterPro"/>
</dbReference>
<evidence type="ECO:0000256" key="6">
    <source>
        <dbReference type="ARBA" id="ARBA00022989"/>
    </source>
</evidence>
<feature type="transmembrane region" description="Helical" evidence="10">
    <location>
        <begin position="348"/>
        <end position="365"/>
    </location>
</feature>
<dbReference type="GO" id="GO:0005886">
    <property type="term" value="C:plasma membrane"/>
    <property type="evidence" value="ECO:0007669"/>
    <property type="project" value="UniProtKB-SubCell"/>
</dbReference>
<keyword evidence="13" id="KW-1185">Reference proteome</keyword>
<feature type="transmembrane region" description="Helical" evidence="10">
    <location>
        <begin position="84"/>
        <end position="104"/>
    </location>
</feature>
<dbReference type="Gene3D" id="1.20.1250.20">
    <property type="entry name" value="MFS general substrate transporter like domains"/>
    <property type="match status" value="2"/>
</dbReference>
<dbReference type="InterPro" id="IPR003663">
    <property type="entry name" value="Sugar/inositol_transpt"/>
</dbReference>
<feature type="transmembrane region" description="Helical" evidence="10">
    <location>
        <begin position="684"/>
        <end position="705"/>
    </location>
</feature>
<keyword evidence="8" id="KW-0325">Glycoprotein</keyword>
<feature type="transmembrane region" description="Helical" evidence="10">
    <location>
        <begin position="110"/>
        <end position="131"/>
    </location>
</feature>
<evidence type="ECO:0000256" key="8">
    <source>
        <dbReference type="ARBA" id="ARBA00023180"/>
    </source>
</evidence>
<dbReference type="InterPro" id="IPR005828">
    <property type="entry name" value="MFS_sugar_transport-like"/>
</dbReference>
<feature type="transmembrane region" description="Helical" evidence="10">
    <location>
        <begin position="604"/>
        <end position="622"/>
    </location>
</feature>
<dbReference type="InParanoid" id="A0A5N4A4L0"/>
<feature type="transmembrane region" description="Helical" evidence="10">
    <location>
        <begin position="413"/>
        <end position="437"/>
    </location>
</feature>
<feature type="transmembrane region" description="Helical" evidence="10">
    <location>
        <begin position="543"/>
        <end position="565"/>
    </location>
</feature>
<feature type="transmembrane region" description="Helical" evidence="10">
    <location>
        <begin position="143"/>
        <end position="161"/>
    </location>
</feature>
<evidence type="ECO:0000256" key="3">
    <source>
        <dbReference type="ARBA" id="ARBA00022475"/>
    </source>
</evidence>
<dbReference type="Proteomes" id="UP000327044">
    <property type="component" value="Unassembled WGS sequence"/>
</dbReference>
<evidence type="ECO:0000256" key="9">
    <source>
        <dbReference type="ARBA" id="ARBA00024348"/>
    </source>
</evidence>
<dbReference type="Pfam" id="PF00083">
    <property type="entry name" value="Sugar_tr"/>
    <property type="match status" value="2"/>
</dbReference>
<evidence type="ECO:0000256" key="2">
    <source>
        <dbReference type="ARBA" id="ARBA00022448"/>
    </source>
</evidence>